<name>A0A4D9DJ89_9SAUR</name>
<evidence type="ECO:0000313" key="2">
    <source>
        <dbReference type="EMBL" id="TFJ95082.1"/>
    </source>
</evidence>
<keyword evidence="3" id="KW-1185">Reference proteome</keyword>
<dbReference type="GO" id="GO:0006635">
    <property type="term" value="P:fatty acid beta-oxidation"/>
    <property type="evidence" value="ECO:0007669"/>
    <property type="project" value="TreeGrafter"/>
</dbReference>
<organism evidence="2 3">
    <name type="scientific">Platysternon megacephalum</name>
    <name type="common">big-headed turtle</name>
    <dbReference type="NCBI Taxonomy" id="55544"/>
    <lineage>
        <taxon>Eukaryota</taxon>
        <taxon>Metazoa</taxon>
        <taxon>Chordata</taxon>
        <taxon>Craniata</taxon>
        <taxon>Vertebrata</taxon>
        <taxon>Euteleostomi</taxon>
        <taxon>Archelosauria</taxon>
        <taxon>Testudinata</taxon>
        <taxon>Testudines</taxon>
        <taxon>Cryptodira</taxon>
        <taxon>Durocryptodira</taxon>
        <taxon>Testudinoidea</taxon>
        <taxon>Platysternidae</taxon>
        <taxon>Platysternon</taxon>
    </lineage>
</organism>
<dbReference type="Gene3D" id="1.10.1040.50">
    <property type="match status" value="1"/>
</dbReference>
<evidence type="ECO:0000259" key="1">
    <source>
        <dbReference type="Pfam" id="PF00725"/>
    </source>
</evidence>
<reference evidence="2 3" key="1">
    <citation type="submission" date="2019-04" db="EMBL/GenBank/DDBJ databases">
        <title>Draft genome of the big-headed turtle Platysternon megacephalum.</title>
        <authorList>
            <person name="Gong S."/>
        </authorList>
    </citation>
    <scope>NUCLEOTIDE SEQUENCE [LARGE SCALE GENOMIC DNA]</scope>
    <source>
        <strain evidence="2">DO16091913</strain>
        <tissue evidence="2">Muscle</tissue>
    </source>
</reference>
<protein>
    <submittedName>
        <fullName evidence="2">GTP-binding protein</fullName>
    </submittedName>
</protein>
<dbReference type="InterPro" id="IPR006108">
    <property type="entry name" value="3HC_DH_C"/>
</dbReference>
<dbReference type="PANTHER" id="PTHR48075:SF5">
    <property type="entry name" value="3-HYDROXYBUTYRYL-COA DEHYDROGENASE"/>
    <property type="match status" value="1"/>
</dbReference>
<gene>
    <name evidence="2" type="ORF">DR999_PMT23517</name>
</gene>
<dbReference type="GO" id="GO:0008691">
    <property type="term" value="F:3-hydroxybutyryl-CoA dehydrogenase activity"/>
    <property type="evidence" value="ECO:0007669"/>
    <property type="project" value="TreeGrafter"/>
</dbReference>
<reference evidence="2 3" key="2">
    <citation type="submission" date="2019-04" db="EMBL/GenBank/DDBJ databases">
        <title>The genome sequence of big-headed turtle.</title>
        <authorList>
            <person name="Gong S."/>
        </authorList>
    </citation>
    <scope>NUCLEOTIDE SEQUENCE [LARGE SCALE GENOMIC DNA]</scope>
    <source>
        <strain evidence="2">DO16091913</strain>
        <tissue evidence="2">Muscle</tissue>
    </source>
</reference>
<dbReference type="EMBL" id="QXTE01014978">
    <property type="protein sequence ID" value="TFJ95082.1"/>
    <property type="molecule type" value="Genomic_DNA"/>
</dbReference>
<comment type="caution">
    <text evidence="2">The sequence shown here is derived from an EMBL/GenBank/DDBJ whole genome shotgun (WGS) entry which is preliminary data.</text>
</comment>
<dbReference type="InterPro" id="IPR008927">
    <property type="entry name" value="6-PGluconate_DH-like_C_sf"/>
</dbReference>
<evidence type="ECO:0000313" key="3">
    <source>
        <dbReference type="Proteomes" id="UP000297703"/>
    </source>
</evidence>
<dbReference type="OrthoDB" id="5958943at2759"/>
<dbReference type="SUPFAM" id="SSF48179">
    <property type="entry name" value="6-phosphogluconate dehydrogenase C-terminal domain-like"/>
    <property type="match status" value="1"/>
</dbReference>
<sequence>MDEALVAAGNPMGPLTLADLIGNDVNLAIMERMYAATKDPVHKPSPLLVRVNRDGLLGRKTKAGFYRYDGQEDLPLVVQPAVSRADELPLALLAPYLNDACRMVEESYATEDDINTARRHRCRRCPGRSRKGSC</sequence>
<dbReference type="Pfam" id="PF00725">
    <property type="entry name" value="3HCDH"/>
    <property type="match status" value="1"/>
</dbReference>
<feature type="domain" description="3-hydroxyacyl-CoA dehydrogenase C-terminal" evidence="1">
    <location>
        <begin position="2"/>
        <end position="68"/>
    </location>
</feature>
<accession>A0A4D9DJ89</accession>
<dbReference type="AlphaFoldDB" id="A0A4D9DJ89"/>
<dbReference type="STRING" id="55544.A0A4D9DJ89"/>
<dbReference type="Proteomes" id="UP000297703">
    <property type="component" value="Unassembled WGS sequence"/>
</dbReference>
<dbReference type="PANTHER" id="PTHR48075">
    <property type="entry name" value="3-HYDROXYACYL-COA DEHYDROGENASE FAMILY PROTEIN"/>
    <property type="match status" value="1"/>
</dbReference>
<proteinExistence type="predicted"/>